<evidence type="ECO:0000256" key="9">
    <source>
        <dbReference type="SAM" id="SignalP"/>
    </source>
</evidence>
<evidence type="ECO:0000256" key="5">
    <source>
        <dbReference type="ARBA" id="ARBA00022982"/>
    </source>
</evidence>
<dbReference type="InterPro" id="IPR006593">
    <property type="entry name" value="Cyt_b561/ferric_Rdtase_TM"/>
</dbReference>
<feature type="transmembrane region" description="Helical" evidence="8">
    <location>
        <begin position="248"/>
        <end position="269"/>
    </location>
</feature>
<keyword evidence="7 8" id="KW-0472">Membrane</keyword>
<keyword evidence="3 8" id="KW-0812">Transmembrane</keyword>
<dbReference type="InterPro" id="IPR005018">
    <property type="entry name" value="DOMON_domain"/>
</dbReference>
<dbReference type="Pfam" id="PF03351">
    <property type="entry name" value="DOMON"/>
    <property type="match status" value="1"/>
</dbReference>
<evidence type="ECO:0000256" key="7">
    <source>
        <dbReference type="ARBA" id="ARBA00023136"/>
    </source>
</evidence>
<accession>A0A8B6H5C2</accession>
<dbReference type="PROSITE" id="PS50939">
    <property type="entry name" value="CYTOCHROME_B561"/>
    <property type="match status" value="1"/>
</dbReference>
<reference evidence="12" key="1">
    <citation type="submission" date="2018-11" db="EMBL/GenBank/DDBJ databases">
        <authorList>
            <person name="Alioto T."/>
            <person name="Alioto T."/>
        </authorList>
    </citation>
    <scope>NUCLEOTIDE SEQUENCE</scope>
</reference>
<evidence type="ECO:0000256" key="6">
    <source>
        <dbReference type="ARBA" id="ARBA00022989"/>
    </source>
</evidence>
<dbReference type="EMBL" id="UYJE01009575">
    <property type="protein sequence ID" value="VDI74588.1"/>
    <property type="molecule type" value="Genomic_DNA"/>
</dbReference>
<dbReference type="CDD" id="cd08760">
    <property type="entry name" value="Cyt_b561_FRRS1_like"/>
    <property type="match status" value="1"/>
</dbReference>
<dbReference type="OrthoDB" id="2419613at2759"/>
<evidence type="ECO:0000256" key="2">
    <source>
        <dbReference type="ARBA" id="ARBA00022448"/>
    </source>
</evidence>
<dbReference type="PANTHER" id="PTHR23130:SF171">
    <property type="entry name" value="OS01G0895300 PROTEIN"/>
    <property type="match status" value="1"/>
</dbReference>
<evidence type="ECO:0000256" key="8">
    <source>
        <dbReference type="SAM" id="Phobius"/>
    </source>
</evidence>
<keyword evidence="4 9" id="KW-0732">Signal</keyword>
<dbReference type="Pfam" id="PF03188">
    <property type="entry name" value="Cytochrom_B561"/>
    <property type="match status" value="1"/>
</dbReference>
<feature type="chain" id="PRO_5032977649" description="Cytochrome b561 domain-containing protein" evidence="9">
    <location>
        <begin position="26"/>
        <end position="442"/>
    </location>
</feature>
<evidence type="ECO:0000256" key="1">
    <source>
        <dbReference type="ARBA" id="ARBA00004370"/>
    </source>
</evidence>
<dbReference type="GO" id="GO:0016020">
    <property type="term" value="C:membrane"/>
    <property type="evidence" value="ECO:0007669"/>
    <property type="project" value="UniProtKB-SubCell"/>
</dbReference>
<gene>
    <name evidence="12" type="ORF">MGAL_10B034521</name>
</gene>
<feature type="transmembrane region" description="Helical" evidence="8">
    <location>
        <begin position="312"/>
        <end position="335"/>
    </location>
</feature>
<dbReference type="PANTHER" id="PTHR23130">
    <property type="entry name" value="CYTOCHROME B561 AND DOMON DOMAIN-CONTAINING PROTEIN"/>
    <property type="match status" value="1"/>
</dbReference>
<dbReference type="SMART" id="SM00665">
    <property type="entry name" value="B561"/>
    <property type="match status" value="1"/>
</dbReference>
<keyword evidence="6 8" id="KW-1133">Transmembrane helix</keyword>
<proteinExistence type="predicted"/>
<feature type="transmembrane region" description="Helical" evidence="8">
    <location>
        <begin position="281"/>
        <end position="300"/>
    </location>
</feature>
<dbReference type="AlphaFoldDB" id="A0A8B6H5C2"/>
<feature type="transmembrane region" description="Helical" evidence="8">
    <location>
        <begin position="347"/>
        <end position="369"/>
    </location>
</feature>
<keyword evidence="5" id="KW-0249">Electron transport</keyword>
<dbReference type="PROSITE" id="PS50836">
    <property type="entry name" value="DOMON"/>
    <property type="match status" value="1"/>
</dbReference>
<feature type="signal peptide" evidence="9">
    <location>
        <begin position="1"/>
        <end position="25"/>
    </location>
</feature>
<sequence length="442" mass="49391">MMAFESCVSCMIAIMLFMHSKHANAFSINPECGQTKGCYSDCDNGQSCTYLVSWLSGNTSTEFTIQATLSTNTDHYVCFGLSPTQTMSDASVSSCLMSNSGSFSYENSYNHGHHNILVTNPTNGLSNLVHYYVNNIVTCTFNRTNSNTDAKVFDLNTNFYMMYAQGKTSGGIKSKHHTYSLSSEKVDLKSVAEVGQGEPSRIKAHGSLAIIAWMCFMNIGNMIVRYFKPLWSRKQIFGSSVWFQVHRLLMSIGAVLTITSICVVIRGSLKIGDTRFENAHPIMGITILCLVIINPILGILRPDMDSKYRPVFYCAHCIVGLGSLILGPVNIFIGIQLKKANVTKTAFYFSIVHEVLKCLMIVIFEVLLIKEKYIIKQEETYQLNSNEMHKIPRDNISSPQNIETDRPPYAWKLRKILLSVHVFIALTFTLAMVILVTTSKSS</sequence>
<evidence type="ECO:0000259" key="10">
    <source>
        <dbReference type="PROSITE" id="PS50836"/>
    </source>
</evidence>
<feature type="transmembrane region" description="Helical" evidence="8">
    <location>
        <begin position="208"/>
        <end position="227"/>
    </location>
</feature>
<dbReference type="Proteomes" id="UP000596742">
    <property type="component" value="Unassembled WGS sequence"/>
</dbReference>
<evidence type="ECO:0000259" key="11">
    <source>
        <dbReference type="PROSITE" id="PS50939"/>
    </source>
</evidence>
<evidence type="ECO:0000256" key="3">
    <source>
        <dbReference type="ARBA" id="ARBA00022692"/>
    </source>
</evidence>
<comment type="caution">
    <text evidence="12">The sequence shown here is derived from an EMBL/GenBank/DDBJ whole genome shotgun (WGS) entry which is preliminary data.</text>
</comment>
<evidence type="ECO:0000313" key="13">
    <source>
        <dbReference type="Proteomes" id="UP000596742"/>
    </source>
</evidence>
<protein>
    <recommendedName>
        <fullName evidence="14">Cytochrome b561 domain-containing protein</fullName>
    </recommendedName>
</protein>
<name>A0A8B6H5C2_MYTGA</name>
<dbReference type="Gene3D" id="1.20.120.1770">
    <property type="match status" value="1"/>
</dbReference>
<feature type="transmembrane region" description="Helical" evidence="8">
    <location>
        <begin position="416"/>
        <end position="436"/>
    </location>
</feature>
<feature type="domain" description="DOMON" evidence="10">
    <location>
        <begin position="48"/>
        <end position="166"/>
    </location>
</feature>
<evidence type="ECO:0000313" key="12">
    <source>
        <dbReference type="EMBL" id="VDI74588.1"/>
    </source>
</evidence>
<feature type="domain" description="Cytochrome b561" evidence="11">
    <location>
        <begin position="169"/>
        <end position="372"/>
    </location>
</feature>
<comment type="subcellular location">
    <subcellularLocation>
        <location evidence="1">Membrane</location>
    </subcellularLocation>
</comment>
<keyword evidence="13" id="KW-1185">Reference proteome</keyword>
<evidence type="ECO:0000256" key="4">
    <source>
        <dbReference type="ARBA" id="ARBA00022729"/>
    </source>
</evidence>
<organism evidence="12 13">
    <name type="scientific">Mytilus galloprovincialis</name>
    <name type="common">Mediterranean mussel</name>
    <dbReference type="NCBI Taxonomy" id="29158"/>
    <lineage>
        <taxon>Eukaryota</taxon>
        <taxon>Metazoa</taxon>
        <taxon>Spiralia</taxon>
        <taxon>Lophotrochozoa</taxon>
        <taxon>Mollusca</taxon>
        <taxon>Bivalvia</taxon>
        <taxon>Autobranchia</taxon>
        <taxon>Pteriomorphia</taxon>
        <taxon>Mytilida</taxon>
        <taxon>Mytiloidea</taxon>
        <taxon>Mytilidae</taxon>
        <taxon>Mytilinae</taxon>
        <taxon>Mytilus</taxon>
    </lineage>
</organism>
<evidence type="ECO:0008006" key="14">
    <source>
        <dbReference type="Google" id="ProtNLM"/>
    </source>
</evidence>
<keyword evidence="2" id="KW-0813">Transport</keyword>